<organism evidence="2 3">
    <name type="scientific">Drosophila erecta</name>
    <name type="common">Fruit fly</name>
    <dbReference type="NCBI Taxonomy" id="7220"/>
    <lineage>
        <taxon>Eukaryota</taxon>
        <taxon>Metazoa</taxon>
        <taxon>Ecdysozoa</taxon>
        <taxon>Arthropoda</taxon>
        <taxon>Hexapoda</taxon>
        <taxon>Insecta</taxon>
        <taxon>Pterygota</taxon>
        <taxon>Neoptera</taxon>
        <taxon>Endopterygota</taxon>
        <taxon>Diptera</taxon>
        <taxon>Brachycera</taxon>
        <taxon>Muscomorpha</taxon>
        <taxon>Ephydroidea</taxon>
        <taxon>Drosophilidae</taxon>
        <taxon>Drosophila</taxon>
        <taxon>Sophophora</taxon>
    </lineage>
</organism>
<evidence type="ECO:0000256" key="1">
    <source>
        <dbReference type="SAM" id="MobiDB-lite"/>
    </source>
</evidence>
<feature type="compositionally biased region" description="Low complexity" evidence="1">
    <location>
        <begin position="13"/>
        <end position="26"/>
    </location>
</feature>
<name>A0A0Q5UE26_DROER</name>
<feature type="non-terminal residue" evidence="2">
    <location>
        <position position="1"/>
    </location>
</feature>
<sequence length="69" mass="7051">TLFTCSHQPPPATSSSSTVSNSQMQPKYLSSTATRSTHSLMLHKMSNNDAVVSAAATPTSPGASTSPNG</sequence>
<feature type="compositionally biased region" description="Polar residues" evidence="1">
    <location>
        <begin position="28"/>
        <end position="45"/>
    </location>
</feature>
<evidence type="ECO:0000313" key="2">
    <source>
        <dbReference type="EMBL" id="KQS43441.1"/>
    </source>
</evidence>
<proteinExistence type="predicted"/>
<dbReference type="AlphaFoldDB" id="A0A0Q5UE26"/>
<gene>
    <name evidence="2" type="primary">Dere\GG26653</name>
    <name evidence="2" type="synonym">GG26653</name>
    <name evidence="2" type="ORF">Dere_GG26653</name>
</gene>
<accession>A0A0Q5UE26</accession>
<dbReference type="EMBL" id="CH954178">
    <property type="protein sequence ID" value="KQS43441.1"/>
    <property type="molecule type" value="Genomic_DNA"/>
</dbReference>
<reference evidence="2 3" key="1">
    <citation type="journal article" date="2007" name="Nature">
        <title>Evolution of genes and genomes on the Drosophila phylogeny.</title>
        <authorList>
            <consortium name="Drosophila 12 Genomes Consortium"/>
            <person name="Clark A.G."/>
            <person name="Eisen M.B."/>
            <person name="Smith D.R."/>
            <person name="Bergman C.M."/>
            <person name="Oliver B."/>
            <person name="Markow T.A."/>
            <person name="Kaufman T.C."/>
            <person name="Kellis M."/>
            <person name="Gelbart W."/>
            <person name="Iyer V.N."/>
            <person name="Pollard D.A."/>
            <person name="Sackton T.B."/>
            <person name="Larracuente A.M."/>
            <person name="Singh N.D."/>
            <person name="Abad J.P."/>
            <person name="Abt D.N."/>
            <person name="Adryan B."/>
            <person name="Aguade M."/>
            <person name="Akashi H."/>
            <person name="Anderson W.W."/>
            <person name="Aquadro C.F."/>
            <person name="Ardell D.H."/>
            <person name="Arguello R."/>
            <person name="Artieri C.G."/>
            <person name="Barbash D.A."/>
            <person name="Barker D."/>
            <person name="Barsanti P."/>
            <person name="Batterham P."/>
            <person name="Batzoglou S."/>
            <person name="Begun D."/>
            <person name="Bhutkar A."/>
            <person name="Blanco E."/>
            <person name="Bosak S.A."/>
            <person name="Bradley R.K."/>
            <person name="Brand A.D."/>
            <person name="Brent M.R."/>
            <person name="Brooks A.N."/>
            <person name="Brown R.H."/>
            <person name="Butlin R.K."/>
            <person name="Caggese C."/>
            <person name="Calvi B.R."/>
            <person name="Bernardo de Carvalho A."/>
            <person name="Caspi A."/>
            <person name="Castrezana S."/>
            <person name="Celniker S.E."/>
            <person name="Chang J.L."/>
            <person name="Chapple C."/>
            <person name="Chatterji S."/>
            <person name="Chinwalla A."/>
            <person name="Civetta A."/>
            <person name="Clifton S.W."/>
            <person name="Comeron J.M."/>
            <person name="Costello J.C."/>
            <person name="Coyne J.A."/>
            <person name="Daub J."/>
            <person name="David R.G."/>
            <person name="Delcher A.L."/>
            <person name="Delehaunty K."/>
            <person name="Do C.B."/>
            <person name="Ebling H."/>
            <person name="Edwards K."/>
            <person name="Eickbush T."/>
            <person name="Evans J.D."/>
            <person name="Filipski A."/>
            <person name="Findeiss S."/>
            <person name="Freyhult E."/>
            <person name="Fulton L."/>
            <person name="Fulton R."/>
            <person name="Garcia A.C."/>
            <person name="Gardiner A."/>
            <person name="Garfield D.A."/>
            <person name="Garvin B.E."/>
            <person name="Gibson G."/>
            <person name="Gilbert D."/>
            <person name="Gnerre S."/>
            <person name="Godfrey J."/>
            <person name="Good R."/>
            <person name="Gotea V."/>
            <person name="Gravely B."/>
            <person name="Greenberg A.J."/>
            <person name="Griffiths-Jones S."/>
            <person name="Gross S."/>
            <person name="Guigo R."/>
            <person name="Gustafson E.A."/>
            <person name="Haerty W."/>
            <person name="Hahn M.W."/>
            <person name="Halligan D.L."/>
            <person name="Halpern A.L."/>
            <person name="Halter G.M."/>
            <person name="Han M.V."/>
            <person name="Heger A."/>
            <person name="Hillier L."/>
            <person name="Hinrichs A.S."/>
            <person name="Holmes I."/>
            <person name="Hoskins R.A."/>
            <person name="Hubisz M.J."/>
            <person name="Hultmark D."/>
            <person name="Huntley M.A."/>
            <person name="Jaffe D.B."/>
            <person name="Jagadeeshan S."/>
            <person name="Jeck W.R."/>
            <person name="Johnson J."/>
            <person name="Jones C.D."/>
            <person name="Jordan W.C."/>
            <person name="Karpen G.H."/>
            <person name="Kataoka E."/>
            <person name="Keightley P.D."/>
            <person name="Kheradpour P."/>
            <person name="Kirkness E.F."/>
            <person name="Koerich L.B."/>
            <person name="Kristiansen K."/>
            <person name="Kudrna D."/>
            <person name="Kulathinal R.J."/>
            <person name="Kumar S."/>
            <person name="Kwok R."/>
            <person name="Lander E."/>
            <person name="Langley C.H."/>
            <person name="Lapoint R."/>
            <person name="Lazzaro B.P."/>
            <person name="Lee S.J."/>
            <person name="Levesque L."/>
            <person name="Li R."/>
            <person name="Lin C.F."/>
            <person name="Lin M.F."/>
            <person name="Lindblad-Toh K."/>
            <person name="Llopart A."/>
            <person name="Long M."/>
            <person name="Low L."/>
            <person name="Lozovsky E."/>
            <person name="Lu J."/>
            <person name="Luo M."/>
            <person name="Machado C.A."/>
            <person name="Makalowski W."/>
            <person name="Marzo M."/>
            <person name="Matsuda M."/>
            <person name="Matzkin L."/>
            <person name="McAllister B."/>
            <person name="McBride C.S."/>
            <person name="McKernan B."/>
            <person name="McKernan K."/>
            <person name="Mendez-Lago M."/>
            <person name="Minx P."/>
            <person name="Mollenhauer M.U."/>
            <person name="Montooth K."/>
            <person name="Mount S.M."/>
            <person name="Mu X."/>
            <person name="Myers E."/>
            <person name="Negre B."/>
            <person name="Newfeld S."/>
            <person name="Nielsen R."/>
            <person name="Noor M.A."/>
            <person name="O'Grady P."/>
            <person name="Pachter L."/>
            <person name="Papaceit M."/>
            <person name="Parisi M.J."/>
            <person name="Parisi M."/>
            <person name="Parts L."/>
            <person name="Pedersen J.S."/>
            <person name="Pesole G."/>
            <person name="Phillippy A.M."/>
            <person name="Ponting C.P."/>
            <person name="Pop M."/>
            <person name="Porcelli D."/>
            <person name="Powell J.R."/>
            <person name="Prohaska S."/>
            <person name="Pruitt K."/>
            <person name="Puig M."/>
            <person name="Quesneville H."/>
            <person name="Ram K.R."/>
            <person name="Rand D."/>
            <person name="Rasmussen M.D."/>
            <person name="Reed L.K."/>
            <person name="Reenan R."/>
            <person name="Reily A."/>
            <person name="Remington K.A."/>
            <person name="Rieger T.T."/>
            <person name="Ritchie M.G."/>
            <person name="Robin C."/>
            <person name="Rogers Y.H."/>
            <person name="Rohde C."/>
            <person name="Rozas J."/>
            <person name="Rubenfield M.J."/>
            <person name="Ruiz A."/>
            <person name="Russo S."/>
            <person name="Salzberg S.L."/>
            <person name="Sanchez-Gracia A."/>
            <person name="Saranga D.J."/>
            <person name="Sato H."/>
            <person name="Schaeffer S.W."/>
            <person name="Schatz M.C."/>
            <person name="Schlenke T."/>
            <person name="Schwartz R."/>
            <person name="Segarra C."/>
            <person name="Singh R.S."/>
            <person name="Sirot L."/>
            <person name="Sirota M."/>
            <person name="Sisneros N.B."/>
            <person name="Smith C.D."/>
            <person name="Smith T.F."/>
            <person name="Spieth J."/>
            <person name="Stage D.E."/>
            <person name="Stark A."/>
            <person name="Stephan W."/>
            <person name="Strausberg R.L."/>
            <person name="Strempel S."/>
            <person name="Sturgill D."/>
            <person name="Sutton G."/>
            <person name="Sutton G.G."/>
            <person name="Tao W."/>
            <person name="Teichmann S."/>
            <person name="Tobari Y.N."/>
            <person name="Tomimura Y."/>
            <person name="Tsolas J.M."/>
            <person name="Valente V.L."/>
            <person name="Venter E."/>
            <person name="Venter J.C."/>
            <person name="Vicario S."/>
            <person name="Vieira F.G."/>
            <person name="Vilella A.J."/>
            <person name="Villasante A."/>
            <person name="Walenz B."/>
            <person name="Wang J."/>
            <person name="Wasserman M."/>
            <person name="Watts T."/>
            <person name="Wilson D."/>
            <person name="Wilson R.K."/>
            <person name="Wing R.A."/>
            <person name="Wolfner M.F."/>
            <person name="Wong A."/>
            <person name="Wong G.K."/>
            <person name="Wu C.I."/>
            <person name="Wu G."/>
            <person name="Yamamoto D."/>
            <person name="Yang H.P."/>
            <person name="Yang S.P."/>
            <person name="Yorke J.A."/>
            <person name="Yoshida K."/>
            <person name="Zdobnov E."/>
            <person name="Zhang P."/>
            <person name="Zhang Y."/>
            <person name="Zimin A.V."/>
            <person name="Baldwin J."/>
            <person name="Abdouelleil A."/>
            <person name="Abdulkadir J."/>
            <person name="Abebe A."/>
            <person name="Abera B."/>
            <person name="Abreu J."/>
            <person name="Acer S.C."/>
            <person name="Aftuck L."/>
            <person name="Alexander A."/>
            <person name="An P."/>
            <person name="Anderson E."/>
            <person name="Anderson S."/>
            <person name="Arachi H."/>
            <person name="Azer M."/>
            <person name="Bachantsang P."/>
            <person name="Barry A."/>
            <person name="Bayul T."/>
            <person name="Berlin A."/>
            <person name="Bessette D."/>
            <person name="Bloom T."/>
            <person name="Blye J."/>
            <person name="Boguslavskiy L."/>
            <person name="Bonnet C."/>
            <person name="Boukhgalter B."/>
            <person name="Bourzgui I."/>
            <person name="Brown A."/>
            <person name="Cahill P."/>
            <person name="Channer S."/>
            <person name="Cheshatsang Y."/>
            <person name="Chuda L."/>
            <person name="Citroen M."/>
            <person name="Collymore A."/>
            <person name="Cooke P."/>
            <person name="Costello M."/>
            <person name="D'Aco K."/>
            <person name="Daza R."/>
            <person name="De Haan G."/>
            <person name="DeGray S."/>
            <person name="DeMaso C."/>
            <person name="Dhargay N."/>
            <person name="Dooley K."/>
            <person name="Dooley E."/>
            <person name="Doricent M."/>
            <person name="Dorje P."/>
            <person name="Dorjee K."/>
            <person name="Dupes A."/>
            <person name="Elong R."/>
            <person name="Falk J."/>
            <person name="Farina A."/>
            <person name="Faro S."/>
            <person name="Ferguson D."/>
            <person name="Fisher S."/>
            <person name="Foley C.D."/>
            <person name="Franke A."/>
            <person name="Friedrich D."/>
            <person name="Gadbois L."/>
            <person name="Gearin G."/>
            <person name="Gearin C.R."/>
            <person name="Giannoukos G."/>
            <person name="Goode T."/>
            <person name="Graham J."/>
            <person name="Grandbois E."/>
            <person name="Grewal S."/>
            <person name="Gyaltsen K."/>
            <person name="Hafez N."/>
            <person name="Hagos B."/>
            <person name="Hall J."/>
            <person name="Henson C."/>
            <person name="Hollinger A."/>
            <person name="Honan T."/>
            <person name="Huard M.D."/>
            <person name="Hughes L."/>
            <person name="Hurhula B."/>
            <person name="Husby M.E."/>
            <person name="Kamat A."/>
            <person name="Kanga B."/>
            <person name="Kashin S."/>
            <person name="Khazanovich D."/>
            <person name="Kisner P."/>
            <person name="Lance K."/>
            <person name="Lara M."/>
            <person name="Lee W."/>
            <person name="Lennon N."/>
            <person name="Letendre F."/>
            <person name="LeVine R."/>
            <person name="Lipovsky A."/>
            <person name="Liu X."/>
            <person name="Liu J."/>
            <person name="Liu S."/>
            <person name="Lokyitsang T."/>
            <person name="Lokyitsang Y."/>
            <person name="Lubonja R."/>
            <person name="Lui A."/>
            <person name="MacDonald P."/>
            <person name="Magnisalis V."/>
            <person name="Maru K."/>
            <person name="Matthews C."/>
            <person name="McCusker W."/>
            <person name="McDonough S."/>
            <person name="Mehta T."/>
            <person name="Meldrim J."/>
            <person name="Meneus L."/>
            <person name="Mihai O."/>
            <person name="Mihalev A."/>
            <person name="Mihova T."/>
            <person name="Mittelman R."/>
            <person name="Mlenga V."/>
            <person name="Montmayeur A."/>
            <person name="Mulrain L."/>
            <person name="Navidi A."/>
            <person name="Naylor J."/>
            <person name="Negash T."/>
            <person name="Nguyen T."/>
            <person name="Nguyen N."/>
            <person name="Nicol R."/>
            <person name="Norbu C."/>
            <person name="Norbu N."/>
            <person name="Novod N."/>
            <person name="O'Neill B."/>
            <person name="Osman S."/>
            <person name="Markiewicz E."/>
            <person name="Oyono O.L."/>
            <person name="Patti C."/>
            <person name="Phunkhang P."/>
            <person name="Pierre F."/>
            <person name="Priest M."/>
            <person name="Raghuraman S."/>
            <person name="Rege F."/>
            <person name="Reyes R."/>
            <person name="Rise C."/>
            <person name="Rogov P."/>
            <person name="Ross K."/>
            <person name="Ryan E."/>
            <person name="Settipalli S."/>
            <person name="Shea T."/>
            <person name="Sherpa N."/>
            <person name="Shi L."/>
            <person name="Shih D."/>
            <person name="Sparrow T."/>
            <person name="Spaulding J."/>
            <person name="Stalker J."/>
            <person name="Stange-Thomann N."/>
            <person name="Stavropoulos S."/>
            <person name="Stone C."/>
            <person name="Strader C."/>
            <person name="Tesfaye S."/>
            <person name="Thomson T."/>
            <person name="Thoulutsang Y."/>
            <person name="Thoulutsang D."/>
            <person name="Topham K."/>
            <person name="Topping I."/>
            <person name="Tsamla T."/>
            <person name="Vassiliev H."/>
            <person name="Vo A."/>
            <person name="Wangchuk T."/>
            <person name="Wangdi T."/>
            <person name="Weiand M."/>
            <person name="Wilkinson J."/>
            <person name="Wilson A."/>
            <person name="Yadav S."/>
            <person name="Young G."/>
            <person name="Yu Q."/>
            <person name="Zembek L."/>
            <person name="Zhong D."/>
            <person name="Zimmer A."/>
            <person name="Zwirko Z."/>
            <person name="Jaffe D.B."/>
            <person name="Alvarez P."/>
            <person name="Brockman W."/>
            <person name="Butler J."/>
            <person name="Chin C."/>
            <person name="Gnerre S."/>
            <person name="Grabherr M."/>
            <person name="Kleber M."/>
            <person name="Mauceli E."/>
            <person name="MacCallum I."/>
        </authorList>
    </citation>
    <scope>NUCLEOTIDE SEQUENCE [LARGE SCALE GENOMIC DNA]</scope>
    <source>
        <strain evidence="2 3">TSC#14021-0224.01</strain>
    </source>
</reference>
<dbReference type="Proteomes" id="UP000008711">
    <property type="component" value="Unassembled WGS sequence"/>
</dbReference>
<keyword evidence="3" id="KW-1185">Reference proteome</keyword>
<reference evidence="2 3" key="2">
    <citation type="journal article" date="2008" name="Bioinformatics">
        <title>Assembly reconciliation.</title>
        <authorList>
            <person name="Zimin A.V."/>
            <person name="Smith D.R."/>
            <person name="Sutton G."/>
            <person name="Yorke J.A."/>
        </authorList>
    </citation>
    <scope>NUCLEOTIDE SEQUENCE [LARGE SCALE GENOMIC DNA]</scope>
    <source>
        <strain evidence="2 3">TSC#14021-0224.01</strain>
    </source>
</reference>
<evidence type="ECO:0000313" key="3">
    <source>
        <dbReference type="Proteomes" id="UP000008711"/>
    </source>
</evidence>
<feature type="region of interest" description="Disordered" evidence="1">
    <location>
        <begin position="1"/>
        <end position="45"/>
    </location>
</feature>
<protein>
    <submittedName>
        <fullName evidence="2">Uncharacterized protein</fullName>
    </submittedName>
</protein>